<accession>A0A183DFR0</accession>
<reference evidence="2" key="1">
    <citation type="submission" date="2016-06" db="UniProtKB">
        <authorList>
            <consortium name="WormBaseParasite"/>
        </authorList>
    </citation>
    <scope>IDENTIFICATION</scope>
</reference>
<name>A0A183DFR0_9BILA</name>
<proteinExistence type="predicted"/>
<sequence length="135" mass="14731">LSQFKQGESSTKSTDQFSLPSKTKSVVLPEMAESGLDLSTAARTYRSETDSTTTRLKRSPAMMLVGGEEQQHVSSTSSVTAELTCTTSGYHAPTPLFQATAKEAGLITFNIFVCDTLVLCRDCEHINYHATFKKI</sequence>
<dbReference type="AlphaFoldDB" id="A0A183DFR0"/>
<protein>
    <submittedName>
        <fullName evidence="2">Uncharacterized protein</fullName>
    </submittedName>
</protein>
<feature type="region of interest" description="Disordered" evidence="1">
    <location>
        <begin position="1"/>
        <end position="24"/>
    </location>
</feature>
<evidence type="ECO:0000313" key="2">
    <source>
        <dbReference type="WBParaSite" id="GPUH_0000756001-mRNA-1"/>
    </source>
</evidence>
<dbReference type="WBParaSite" id="GPUH_0000756001-mRNA-1">
    <property type="protein sequence ID" value="GPUH_0000756001-mRNA-1"/>
    <property type="gene ID" value="GPUH_0000756001"/>
</dbReference>
<organism evidence="2">
    <name type="scientific">Gongylonema pulchrum</name>
    <dbReference type="NCBI Taxonomy" id="637853"/>
    <lineage>
        <taxon>Eukaryota</taxon>
        <taxon>Metazoa</taxon>
        <taxon>Ecdysozoa</taxon>
        <taxon>Nematoda</taxon>
        <taxon>Chromadorea</taxon>
        <taxon>Rhabditida</taxon>
        <taxon>Spirurina</taxon>
        <taxon>Spiruromorpha</taxon>
        <taxon>Spiruroidea</taxon>
        <taxon>Gongylonematidae</taxon>
        <taxon>Gongylonema</taxon>
    </lineage>
</organism>
<evidence type="ECO:0000256" key="1">
    <source>
        <dbReference type="SAM" id="MobiDB-lite"/>
    </source>
</evidence>